<accession>A0A835AU17</accession>
<feature type="compositionally biased region" description="Low complexity" evidence="1">
    <location>
        <begin position="1"/>
        <end position="13"/>
    </location>
</feature>
<feature type="region of interest" description="Disordered" evidence="1">
    <location>
        <begin position="1"/>
        <end position="71"/>
    </location>
</feature>
<dbReference type="AlphaFoldDB" id="A0A835AU17"/>
<organism evidence="2 3">
    <name type="scientific">Digitaria exilis</name>
    <dbReference type="NCBI Taxonomy" id="1010633"/>
    <lineage>
        <taxon>Eukaryota</taxon>
        <taxon>Viridiplantae</taxon>
        <taxon>Streptophyta</taxon>
        <taxon>Embryophyta</taxon>
        <taxon>Tracheophyta</taxon>
        <taxon>Spermatophyta</taxon>
        <taxon>Magnoliopsida</taxon>
        <taxon>Liliopsida</taxon>
        <taxon>Poales</taxon>
        <taxon>Poaceae</taxon>
        <taxon>PACMAD clade</taxon>
        <taxon>Panicoideae</taxon>
        <taxon>Panicodae</taxon>
        <taxon>Paniceae</taxon>
        <taxon>Anthephorinae</taxon>
        <taxon>Digitaria</taxon>
    </lineage>
</organism>
<evidence type="ECO:0000256" key="1">
    <source>
        <dbReference type="SAM" id="MobiDB-lite"/>
    </source>
</evidence>
<reference evidence="2" key="1">
    <citation type="submission" date="2020-07" db="EMBL/GenBank/DDBJ databases">
        <title>Genome sequence and genetic diversity analysis of an under-domesticated orphan crop, white fonio (Digitaria exilis).</title>
        <authorList>
            <person name="Bennetzen J.L."/>
            <person name="Chen S."/>
            <person name="Ma X."/>
            <person name="Wang X."/>
            <person name="Yssel A.E.J."/>
            <person name="Chaluvadi S.R."/>
            <person name="Johnson M."/>
            <person name="Gangashetty P."/>
            <person name="Hamidou F."/>
            <person name="Sanogo M.D."/>
            <person name="Zwaenepoel A."/>
            <person name="Wallace J."/>
            <person name="Van De Peer Y."/>
            <person name="Van Deynze A."/>
        </authorList>
    </citation>
    <scope>NUCLEOTIDE SEQUENCE</scope>
    <source>
        <tissue evidence="2">Leaves</tissue>
    </source>
</reference>
<evidence type="ECO:0000313" key="3">
    <source>
        <dbReference type="Proteomes" id="UP000636709"/>
    </source>
</evidence>
<feature type="compositionally biased region" description="Low complexity" evidence="1">
    <location>
        <begin position="26"/>
        <end position="59"/>
    </location>
</feature>
<comment type="caution">
    <text evidence="2">The sequence shown here is derived from an EMBL/GenBank/DDBJ whole genome shotgun (WGS) entry which is preliminary data.</text>
</comment>
<evidence type="ECO:0000313" key="2">
    <source>
        <dbReference type="EMBL" id="KAF8671265.1"/>
    </source>
</evidence>
<feature type="compositionally biased region" description="Basic and acidic residues" evidence="1">
    <location>
        <begin position="61"/>
        <end position="71"/>
    </location>
</feature>
<keyword evidence="3" id="KW-1185">Reference proteome</keyword>
<name>A0A835AU17_9POAL</name>
<dbReference type="EMBL" id="JACEFO010002240">
    <property type="protein sequence ID" value="KAF8671265.1"/>
    <property type="molecule type" value="Genomic_DNA"/>
</dbReference>
<proteinExistence type="predicted"/>
<dbReference type="Proteomes" id="UP000636709">
    <property type="component" value="Unassembled WGS sequence"/>
</dbReference>
<gene>
    <name evidence="2" type="ORF">HU200_049971</name>
</gene>
<protein>
    <submittedName>
        <fullName evidence="2">Uncharacterized protein</fullName>
    </submittedName>
</protein>
<sequence>MAREISSLLSARGSAGGGAPRRITRSRVSSSATSAAPSASACPPEPTATRKPAPATTTGRPRKEDLNALEL</sequence>